<evidence type="ECO:0000256" key="5">
    <source>
        <dbReference type="ARBA" id="ARBA00004752"/>
    </source>
</evidence>
<dbReference type="InterPro" id="IPR011761">
    <property type="entry name" value="ATP-grasp"/>
</dbReference>
<keyword evidence="12 16" id="KW-0133">Cell shape</keyword>
<comment type="subcellular location">
    <subcellularLocation>
        <location evidence="4 16">Cytoplasm</location>
    </subcellularLocation>
</comment>
<evidence type="ECO:0000256" key="6">
    <source>
        <dbReference type="ARBA" id="ARBA00010871"/>
    </source>
</evidence>
<keyword evidence="9 16" id="KW-0436">Ligase</keyword>
<evidence type="ECO:0000313" key="19">
    <source>
        <dbReference type="EMBL" id="MBM7125250.1"/>
    </source>
</evidence>
<reference evidence="19" key="1">
    <citation type="submission" date="2020-10" db="EMBL/GenBank/DDBJ databases">
        <title>Phylogeny of dyella-like bacteria.</title>
        <authorList>
            <person name="Fu J."/>
        </authorList>
    </citation>
    <scope>NUCLEOTIDE SEQUENCE</scope>
    <source>
        <strain evidence="19">DHOC52</strain>
    </source>
</reference>
<keyword evidence="20" id="KW-1185">Reference proteome</keyword>
<keyword evidence="10 17" id="KW-0547">Nucleotide-binding</keyword>
<keyword evidence="14 16" id="KW-0961">Cell wall biogenesis/degradation</keyword>
<keyword evidence="8 16" id="KW-0963">Cytoplasm</keyword>
<dbReference type="SUPFAM" id="SSF52440">
    <property type="entry name" value="PreATP-grasp domain"/>
    <property type="match status" value="1"/>
</dbReference>
<dbReference type="NCBIfam" id="NF002378">
    <property type="entry name" value="PRK01372.1"/>
    <property type="match status" value="1"/>
</dbReference>
<dbReference type="InterPro" id="IPR005905">
    <property type="entry name" value="D_ala_D_ala"/>
</dbReference>
<dbReference type="EMBL" id="JADIKE010000032">
    <property type="protein sequence ID" value="MBM7125250.1"/>
    <property type="molecule type" value="Genomic_DNA"/>
</dbReference>
<dbReference type="InterPro" id="IPR013815">
    <property type="entry name" value="ATP_grasp_subdomain_1"/>
</dbReference>
<dbReference type="Gene3D" id="3.40.50.20">
    <property type="match status" value="1"/>
</dbReference>
<keyword evidence="13 16" id="KW-0573">Peptidoglycan synthesis</keyword>
<sequence length="312" mass="33278">MSKIQDPAQFGRVAVVMGGSSAEREVSLDSGRNVLAALKARGVDAHAIDGIPALLDALRAGHFARVFNILHGQHGGGEDGVLQGALESLHVPYTGSGVLGSALSMDKTRSKRVWQSLGLPTPKFVALPRGTDVHAAAKEIGFPLIVKPACEGSSVGVTRVFEEKDLDAAVALAEKYPGDLLMETLIEGDELTVGILGRQVLPSIHIVPKGAFYDYNAKYIAEDTRYICPGLEGDAEAALRALSLEAFDALGCYGWGRVDVMRDRQGRNWLLEVNTAPGMTSHSLVPKAAAVAGIDYQELCWRVLETSFRGDA</sequence>
<organism evidence="19 20">
    <name type="scientific">Dyella flava</name>
    <dbReference type="NCBI Taxonomy" id="1920170"/>
    <lineage>
        <taxon>Bacteria</taxon>
        <taxon>Pseudomonadati</taxon>
        <taxon>Pseudomonadota</taxon>
        <taxon>Gammaproteobacteria</taxon>
        <taxon>Lysobacterales</taxon>
        <taxon>Rhodanobacteraceae</taxon>
        <taxon>Dyella</taxon>
    </lineage>
</organism>
<dbReference type="HAMAP" id="MF_00047">
    <property type="entry name" value="Dala_Dala_lig"/>
    <property type="match status" value="1"/>
</dbReference>
<comment type="caution">
    <text evidence="19">The sequence shown here is derived from an EMBL/GenBank/DDBJ whole genome shotgun (WGS) entry which is preliminary data.</text>
</comment>
<evidence type="ECO:0000256" key="8">
    <source>
        <dbReference type="ARBA" id="ARBA00022490"/>
    </source>
</evidence>
<dbReference type="PANTHER" id="PTHR23132:SF23">
    <property type="entry name" value="D-ALANINE--D-ALANINE LIGASE B"/>
    <property type="match status" value="1"/>
</dbReference>
<dbReference type="Pfam" id="PF07478">
    <property type="entry name" value="Dala_Dala_lig_C"/>
    <property type="match status" value="1"/>
</dbReference>
<dbReference type="Gene3D" id="3.30.470.20">
    <property type="entry name" value="ATP-grasp fold, B domain"/>
    <property type="match status" value="1"/>
</dbReference>
<accession>A0ABS2K1X7</accession>
<comment type="catalytic activity">
    <reaction evidence="15 16">
        <text>2 D-alanine + ATP = D-alanyl-D-alanine + ADP + phosphate + H(+)</text>
        <dbReference type="Rhea" id="RHEA:11224"/>
        <dbReference type="ChEBI" id="CHEBI:15378"/>
        <dbReference type="ChEBI" id="CHEBI:30616"/>
        <dbReference type="ChEBI" id="CHEBI:43474"/>
        <dbReference type="ChEBI" id="CHEBI:57416"/>
        <dbReference type="ChEBI" id="CHEBI:57822"/>
        <dbReference type="ChEBI" id="CHEBI:456216"/>
        <dbReference type="EC" id="6.3.2.4"/>
    </reaction>
</comment>
<dbReference type="PROSITE" id="PS00844">
    <property type="entry name" value="DALA_DALA_LIGASE_2"/>
    <property type="match status" value="1"/>
</dbReference>
<proteinExistence type="inferred from homology"/>
<evidence type="ECO:0000256" key="1">
    <source>
        <dbReference type="ARBA" id="ARBA00001936"/>
    </source>
</evidence>
<dbReference type="Proteomes" id="UP001430149">
    <property type="component" value="Unassembled WGS sequence"/>
</dbReference>
<comment type="pathway">
    <text evidence="5 16">Cell wall biogenesis; peptidoglycan biosynthesis.</text>
</comment>
<dbReference type="GO" id="GO:0016874">
    <property type="term" value="F:ligase activity"/>
    <property type="evidence" value="ECO:0007669"/>
    <property type="project" value="UniProtKB-KW"/>
</dbReference>
<evidence type="ECO:0000256" key="10">
    <source>
        <dbReference type="ARBA" id="ARBA00022741"/>
    </source>
</evidence>
<comment type="cofactor">
    <cofactor evidence="2">
        <name>Mg(2+)</name>
        <dbReference type="ChEBI" id="CHEBI:18420"/>
    </cofactor>
</comment>
<evidence type="ECO:0000259" key="18">
    <source>
        <dbReference type="PROSITE" id="PS50975"/>
    </source>
</evidence>
<dbReference type="EC" id="6.3.2.4" evidence="7 16"/>
<dbReference type="PIRSF" id="PIRSF039102">
    <property type="entry name" value="Ddl/VanB"/>
    <property type="match status" value="1"/>
</dbReference>
<name>A0ABS2K1X7_9GAMM</name>
<comment type="function">
    <text evidence="3 16">Cell wall formation.</text>
</comment>
<evidence type="ECO:0000313" key="20">
    <source>
        <dbReference type="Proteomes" id="UP001430149"/>
    </source>
</evidence>
<evidence type="ECO:0000256" key="17">
    <source>
        <dbReference type="PROSITE-ProRule" id="PRU00409"/>
    </source>
</evidence>
<evidence type="ECO:0000256" key="11">
    <source>
        <dbReference type="ARBA" id="ARBA00022840"/>
    </source>
</evidence>
<dbReference type="InterPro" id="IPR000291">
    <property type="entry name" value="D-Ala_lig_Van_CS"/>
</dbReference>
<evidence type="ECO:0000256" key="15">
    <source>
        <dbReference type="ARBA" id="ARBA00047614"/>
    </source>
</evidence>
<comment type="cofactor">
    <cofactor evidence="1">
        <name>Mn(2+)</name>
        <dbReference type="ChEBI" id="CHEBI:29035"/>
    </cofactor>
</comment>
<protein>
    <recommendedName>
        <fullName evidence="7 16">D-alanine--D-alanine ligase</fullName>
        <ecNumber evidence="7 16">6.3.2.4</ecNumber>
    </recommendedName>
    <alternativeName>
        <fullName evidence="16">D-Ala-D-Ala ligase</fullName>
    </alternativeName>
    <alternativeName>
        <fullName evidence="16">D-alanylalanine synthetase</fullName>
    </alternativeName>
</protein>
<comment type="similarity">
    <text evidence="6 16">Belongs to the D-alanine--D-alanine ligase family.</text>
</comment>
<evidence type="ECO:0000256" key="14">
    <source>
        <dbReference type="ARBA" id="ARBA00023316"/>
    </source>
</evidence>
<dbReference type="InterPro" id="IPR011095">
    <property type="entry name" value="Dala_Dala_lig_C"/>
</dbReference>
<keyword evidence="11 17" id="KW-0067">ATP-binding</keyword>
<evidence type="ECO:0000256" key="16">
    <source>
        <dbReference type="HAMAP-Rule" id="MF_00047"/>
    </source>
</evidence>
<gene>
    <name evidence="16" type="primary">ddl</name>
    <name evidence="19" type="ORF">ISP19_07620</name>
</gene>
<dbReference type="PANTHER" id="PTHR23132">
    <property type="entry name" value="D-ALANINE--D-ALANINE LIGASE"/>
    <property type="match status" value="1"/>
</dbReference>
<dbReference type="InterPro" id="IPR016185">
    <property type="entry name" value="PreATP-grasp_dom_sf"/>
</dbReference>
<evidence type="ECO:0000256" key="12">
    <source>
        <dbReference type="ARBA" id="ARBA00022960"/>
    </source>
</evidence>
<evidence type="ECO:0000256" key="3">
    <source>
        <dbReference type="ARBA" id="ARBA00003921"/>
    </source>
</evidence>
<dbReference type="RefSeq" id="WP_204680776.1">
    <property type="nucleotide sequence ID" value="NZ_BSNR01000010.1"/>
</dbReference>
<evidence type="ECO:0000256" key="7">
    <source>
        <dbReference type="ARBA" id="ARBA00012216"/>
    </source>
</evidence>
<dbReference type="PROSITE" id="PS50975">
    <property type="entry name" value="ATP_GRASP"/>
    <property type="match status" value="1"/>
</dbReference>
<feature type="domain" description="ATP-grasp" evidence="18">
    <location>
        <begin position="111"/>
        <end position="305"/>
    </location>
</feature>
<dbReference type="Gene3D" id="3.30.1490.20">
    <property type="entry name" value="ATP-grasp fold, A domain"/>
    <property type="match status" value="1"/>
</dbReference>
<evidence type="ECO:0000256" key="4">
    <source>
        <dbReference type="ARBA" id="ARBA00004496"/>
    </source>
</evidence>
<evidence type="ECO:0000256" key="2">
    <source>
        <dbReference type="ARBA" id="ARBA00001946"/>
    </source>
</evidence>
<dbReference type="SUPFAM" id="SSF56059">
    <property type="entry name" value="Glutathione synthetase ATP-binding domain-like"/>
    <property type="match status" value="1"/>
</dbReference>
<evidence type="ECO:0000256" key="13">
    <source>
        <dbReference type="ARBA" id="ARBA00022984"/>
    </source>
</evidence>
<dbReference type="NCBIfam" id="TIGR01205">
    <property type="entry name" value="D_ala_D_alaTIGR"/>
    <property type="match status" value="1"/>
</dbReference>
<evidence type="ECO:0000256" key="9">
    <source>
        <dbReference type="ARBA" id="ARBA00022598"/>
    </source>
</evidence>